<dbReference type="AlphaFoldDB" id="K2MV55"/>
<evidence type="ECO:0000256" key="1">
    <source>
        <dbReference type="SAM" id="MobiDB-lite"/>
    </source>
</evidence>
<sequence length="202" mass="21801">MLASALLYSDGNLHLLQRKGDGKDRVISLSCLADGLSTIKSVLSSWAQKDIFFFSLSIPTACLVAVLSDAAGDDTWNDEYLCLNATVKKAVKDNDGFRFTGLDSRAIWPVNNRGDKVLHVPLSQEFTLVASVTIDGTPSGNTPLLTAMLASTASNHAMGLSYSHNKKWETMFQDSSREQQLGAEEGIPSGTHAARQQGLCVH</sequence>
<dbReference type="SUPFAM" id="SSF50939">
    <property type="entry name" value="Sialidases"/>
    <property type="match status" value="1"/>
</dbReference>
<evidence type="ECO:0000259" key="2">
    <source>
        <dbReference type="Pfam" id="PF22925"/>
    </source>
</evidence>
<dbReference type="Proteomes" id="UP000007350">
    <property type="component" value="Unassembled WGS sequence"/>
</dbReference>
<feature type="region of interest" description="Disordered" evidence="1">
    <location>
        <begin position="175"/>
        <end position="202"/>
    </location>
</feature>
<gene>
    <name evidence="3" type="ORF">MOQ_005191</name>
</gene>
<dbReference type="InterPro" id="IPR055239">
    <property type="entry name" value="TS_C"/>
</dbReference>
<dbReference type="InterPro" id="IPR008377">
    <property type="entry name" value="Sialidase_trypan"/>
</dbReference>
<protein>
    <submittedName>
        <fullName evidence="3">Trans-sialidase, putative</fullName>
    </submittedName>
</protein>
<dbReference type="EMBL" id="AHKC01011186">
    <property type="protein sequence ID" value="EKF30980.1"/>
    <property type="molecule type" value="Genomic_DNA"/>
</dbReference>
<dbReference type="InterPro" id="IPR013320">
    <property type="entry name" value="ConA-like_dom_sf"/>
</dbReference>
<organism evidence="3 4">
    <name type="scientific">Trypanosoma cruzi marinkellei</name>
    <dbReference type="NCBI Taxonomy" id="85056"/>
    <lineage>
        <taxon>Eukaryota</taxon>
        <taxon>Discoba</taxon>
        <taxon>Euglenozoa</taxon>
        <taxon>Kinetoplastea</taxon>
        <taxon>Metakinetoplastina</taxon>
        <taxon>Trypanosomatida</taxon>
        <taxon>Trypanosomatidae</taxon>
        <taxon>Trypanosoma</taxon>
        <taxon>Schizotrypanum</taxon>
    </lineage>
</organism>
<proteinExistence type="predicted"/>
<dbReference type="Gene3D" id="2.120.10.10">
    <property type="match status" value="1"/>
</dbReference>
<dbReference type="Gene3D" id="2.60.120.200">
    <property type="match status" value="1"/>
</dbReference>
<keyword evidence="4" id="KW-1185">Reference proteome</keyword>
<dbReference type="PRINTS" id="PR01803">
    <property type="entry name" value="TCSIALIDASE"/>
</dbReference>
<evidence type="ECO:0000313" key="4">
    <source>
        <dbReference type="Proteomes" id="UP000007350"/>
    </source>
</evidence>
<reference evidence="3 4" key="1">
    <citation type="journal article" date="2012" name="BMC Genomics">
        <title>Comparative genomic analysis of human infective Trypanosoma cruzi lineages with the bat-restricted subspecies T. cruzi marinkellei.</title>
        <authorList>
            <person name="Franzen O."/>
            <person name="Talavera-Lopez C."/>
            <person name="Ochaya S."/>
            <person name="Butler C.E."/>
            <person name="Messenger L.A."/>
            <person name="Lewis M.D."/>
            <person name="Llewellyn M.S."/>
            <person name="Marinkelle C.J."/>
            <person name="Tyler K.M."/>
            <person name="Miles M.A."/>
            <person name="Andersson B."/>
        </authorList>
    </citation>
    <scope>NUCLEOTIDE SEQUENCE [LARGE SCALE GENOMIC DNA]</scope>
    <source>
        <strain evidence="3 4">B7</strain>
    </source>
</reference>
<dbReference type="SUPFAM" id="SSF49899">
    <property type="entry name" value="Concanavalin A-like lectins/glucanases"/>
    <property type="match status" value="1"/>
</dbReference>
<evidence type="ECO:0000313" key="3">
    <source>
        <dbReference type="EMBL" id="EKF30980.1"/>
    </source>
</evidence>
<dbReference type="Pfam" id="PF22925">
    <property type="entry name" value="TS_C"/>
    <property type="match status" value="1"/>
</dbReference>
<name>K2MV55_TRYCR</name>
<comment type="caution">
    <text evidence="3">The sequence shown here is derived from an EMBL/GenBank/DDBJ whole genome shotgun (WGS) entry which is preliminary data.</text>
</comment>
<dbReference type="GO" id="GO:0004308">
    <property type="term" value="F:exo-alpha-sialidase activity"/>
    <property type="evidence" value="ECO:0007669"/>
    <property type="project" value="InterPro"/>
</dbReference>
<accession>K2MV55</accession>
<feature type="domain" description="Trans-sialidase C-terminal" evidence="2">
    <location>
        <begin position="59"/>
        <end position="180"/>
    </location>
</feature>
<dbReference type="InterPro" id="IPR036278">
    <property type="entry name" value="Sialidase_sf"/>
</dbReference>